<proteinExistence type="predicted"/>
<dbReference type="RefSeq" id="XP_066078196.1">
    <property type="nucleotide sequence ID" value="XM_066222099.1"/>
</dbReference>
<keyword evidence="9" id="KW-1185">Reference proteome</keyword>
<dbReference type="AlphaFoldDB" id="A0AAX4K2V0"/>
<dbReference type="InterPro" id="IPR051292">
    <property type="entry name" value="Xyl/GlcA_transferase"/>
</dbReference>
<dbReference type="EMBL" id="CP144105">
    <property type="protein sequence ID" value="WWC91434.1"/>
    <property type="molecule type" value="Genomic_DNA"/>
</dbReference>
<dbReference type="PANTHER" id="PTHR12270">
    <property type="entry name" value="GLYCOSYLTRANSFERASE-RELATED"/>
    <property type="match status" value="1"/>
</dbReference>
<sequence>MLRPSRQIRIIIIFLCIGFSLLYLKTPKDHFINLDQFKYTLSGATYINISALFNHHISIQNDPLLDILSHKAFSNNIYDVTVFPYFRRKSHRARRDEVTLTTWATYDRFDRLIDLATRNQGTISVVIWIPPSDELATPQLIGLENLIRENSAISEKVDIHLVTSNRPLLHNTWRNIARSFATTDWVMLWDIDFIICTDFQAGLDTFKTSGDEKWVKQLAEGKAALVIPSFEWISGTEYHSCPKNKQDLVDNYRELKLDAFETSNPVLSHATDYTRYMQTDQPYKVTNFEFSYEVYAIFRKDINVWCDERFAGAGYNRAACTASMYLSGMDFYVLADQWTIHQPHKSTSFEMRNSYDTAVSWKTFRMDLCHSVADNLAIQGLLHSTEGERIRTLCTEQEIPEINVDLSRLLRTSKEVASHMST</sequence>
<protein>
    <recommendedName>
        <fullName evidence="10">Glycosyltransferase family 49 protein</fullName>
    </recommendedName>
</protein>
<evidence type="ECO:0000256" key="7">
    <source>
        <dbReference type="SAM" id="Phobius"/>
    </source>
</evidence>
<organism evidence="8 9">
    <name type="scientific">Kwoniella dendrophila CBS 6074</name>
    <dbReference type="NCBI Taxonomy" id="1295534"/>
    <lineage>
        <taxon>Eukaryota</taxon>
        <taxon>Fungi</taxon>
        <taxon>Dikarya</taxon>
        <taxon>Basidiomycota</taxon>
        <taxon>Agaricomycotina</taxon>
        <taxon>Tremellomycetes</taxon>
        <taxon>Tremellales</taxon>
        <taxon>Cryptococcaceae</taxon>
        <taxon>Kwoniella</taxon>
    </lineage>
</organism>
<name>A0AAX4K2V0_9TREE</name>
<dbReference type="Proteomes" id="UP001355207">
    <property type="component" value="Chromosome 8"/>
</dbReference>
<dbReference type="GO" id="GO:0016020">
    <property type="term" value="C:membrane"/>
    <property type="evidence" value="ECO:0007669"/>
    <property type="project" value="UniProtKB-SubCell"/>
</dbReference>
<evidence type="ECO:0000256" key="3">
    <source>
        <dbReference type="ARBA" id="ARBA00022968"/>
    </source>
</evidence>
<evidence type="ECO:0000313" key="8">
    <source>
        <dbReference type="EMBL" id="WWC91434.1"/>
    </source>
</evidence>
<evidence type="ECO:0000256" key="2">
    <source>
        <dbReference type="ARBA" id="ARBA00022692"/>
    </source>
</evidence>
<dbReference type="GO" id="GO:0042285">
    <property type="term" value="F:xylosyltransferase activity"/>
    <property type="evidence" value="ECO:0007669"/>
    <property type="project" value="TreeGrafter"/>
</dbReference>
<reference evidence="8 9" key="1">
    <citation type="submission" date="2024-01" db="EMBL/GenBank/DDBJ databases">
        <title>Comparative genomics of Cryptococcus and Kwoniella reveals pathogenesis evolution and contrasting modes of karyotype evolution via chromosome fusion or intercentromeric recombination.</title>
        <authorList>
            <person name="Coelho M.A."/>
            <person name="David-Palma M."/>
            <person name="Shea T."/>
            <person name="Bowers K."/>
            <person name="McGinley-Smith S."/>
            <person name="Mohammad A.W."/>
            <person name="Gnirke A."/>
            <person name="Yurkov A.M."/>
            <person name="Nowrousian M."/>
            <person name="Sun S."/>
            <person name="Cuomo C.A."/>
            <person name="Heitman J."/>
        </authorList>
    </citation>
    <scope>NUCLEOTIDE SEQUENCE [LARGE SCALE GENOMIC DNA]</scope>
    <source>
        <strain evidence="8 9">CBS 6074</strain>
    </source>
</reference>
<evidence type="ECO:0000313" key="9">
    <source>
        <dbReference type="Proteomes" id="UP001355207"/>
    </source>
</evidence>
<comment type="subcellular location">
    <subcellularLocation>
        <location evidence="1">Membrane</location>
        <topology evidence="1">Single-pass type II membrane protein</topology>
    </subcellularLocation>
</comment>
<dbReference type="PANTHER" id="PTHR12270:SF25">
    <property type="entry name" value="GLYCOSYLTRANSFERASE-LIKE PROTEIN LARGE"/>
    <property type="match status" value="1"/>
</dbReference>
<evidence type="ECO:0000256" key="6">
    <source>
        <dbReference type="ARBA" id="ARBA00023180"/>
    </source>
</evidence>
<keyword evidence="4 7" id="KW-1133">Transmembrane helix</keyword>
<accession>A0AAX4K2V0</accession>
<keyword evidence="6" id="KW-0325">Glycoprotein</keyword>
<evidence type="ECO:0000256" key="1">
    <source>
        <dbReference type="ARBA" id="ARBA00004606"/>
    </source>
</evidence>
<dbReference type="GO" id="GO:0015020">
    <property type="term" value="F:glucuronosyltransferase activity"/>
    <property type="evidence" value="ECO:0007669"/>
    <property type="project" value="TreeGrafter"/>
</dbReference>
<dbReference type="GeneID" id="91097049"/>
<keyword evidence="3" id="KW-0735">Signal-anchor</keyword>
<dbReference type="Pfam" id="PF13896">
    <property type="entry name" value="Glyco_transf_49"/>
    <property type="match status" value="2"/>
</dbReference>
<evidence type="ECO:0000256" key="5">
    <source>
        <dbReference type="ARBA" id="ARBA00023136"/>
    </source>
</evidence>
<feature type="transmembrane region" description="Helical" evidence="7">
    <location>
        <begin position="7"/>
        <end position="24"/>
    </location>
</feature>
<evidence type="ECO:0000256" key="4">
    <source>
        <dbReference type="ARBA" id="ARBA00022989"/>
    </source>
</evidence>
<keyword evidence="5 7" id="KW-0472">Membrane</keyword>
<keyword evidence="2 7" id="KW-0812">Transmembrane</keyword>
<gene>
    <name evidence="8" type="ORF">L201_006380</name>
</gene>
<dbReference type="GO" id="GO:0035269">
    <property type="term" value="P:protein O-linked glycosylation via mannose"/>
    <property type="evidence" value="ECO:0007669"/>
    <property type="project" value="TreeGrafter"/>
</dbReference>
<evidence type="ECO:0008006" key="10">
    <source>
        <dbReference type="Google" id="ProtNLM"/>
    </source>
</evidence>